<evidence type="ECO:0000313" key="9">
    <source>
        <dbReference type="Proteomes" id="UP000626210"/>
    </source>
</evidence>
<sequence>MTHKTWFDDTDAALDEAAQRYLAERYPFAQRQRLAPAARRFDAAIWEGLAQMGWCSVANEAEQGGLGVRVSSICLLAERAGQALLNEPWLSSGVLAPWLVGRYAGVAQQQAWLPPLLGGQRRAACVLEPQAMAAQGGTLTGRQALVPDADLAEQLFVAAEGALWQVDTAQDGVRRRPLPLLDGRGAASVEFVGAQATRLDGALPFTAGPVLQLAALATACDAWGALRAAFDLTLDYLKTRRQFGVPLGSYQALQHRMVDFYIRVEESRAVLDQAIAALAAGDAVSAARDVHAAKALVCENARLGAQEAVQLHGGIGITEEYAASHYLRRVRVDEQLYGAGEQHFLAFAATAATV</sequence>
<dbReference type="Gene3D" id="1.20.140.10">
    <property type="entry name" value="Butyryl-CoA Dehydrogenase, subunit A, domain 3"/>
    <property type="match status" value="1"/>
</dbReference>
<keyword evidence="4" id="KW-0274">FAD</keyword>
<comment type="caution">
    <text evidence="8">The sequence shown here is derived from an EMBL/GenBank/DDBJ whole genome shotgun (WGS) entry which is preliminary data.</text>
</comment>
<dbReference type="Proteomes" id="UP000626210">
    <property type="component" value="Unassembled WGS sequence"/>
</dbReference>
<keyword evidence="3" id="KW-0285">Flavoprotein</keyword>
<dbReference type="InterPro" id="IPR009075">
    <property type="entry name" value="AcylCo_DH/oxidase_C"/>
</dbReference>
<evidence type="ECO:0000256" key="5">
    <source>
        <dbReference type="ARBA" id="ARBA00023002"/>
    </source>
</evidence>
<dbReference type="SUPFAM" id="SSF56645">
    <property type="entry name" value="Acyl-CoA dehydrogenase NM domain-like"/>
    <property type="match status" value="1"/>
</dbReference>
<evidence type="ECO:0000259" key="6">
    <source>
        <dbReference type="Pfam" id="PF00441"/>
    </source>
</evidence>
<evidence type="ECO:0000313" key="8">
    <source>
        <dbReference type="EMBL" id="GHC69538.1"/>
    </source>
</evidence>
<dbReference type="InterPro" id="IPR036250">
    <property type="entry name" value="AcylCo_DH-like_C"/>
</dbReference>
<reference evidence="9" key="1">
    <citation type="journal article" date="2019" name="Int. J. Syst. Evol. Microbiol.">
        <title>The Global Catalogue of Microorganisms (GCM) 10K type strain sequencing project: providing services to taxonomists for standard genome sequencing and annotation.</title>
        <authorList>
            <consortium name="The Broad Institute Genomics Platform"/>
            <consortium name="The Broad Institute Genome Sequencing Center for Infectious Disease"/>
            <person name="Wu L."/>
            <person name="Ma J."/>
        </authorList>
    </citation>
    <scope>NUCLEOTIDE SEQUENCE [LARGE SCALE GENOMIC DNA]</scope>
    <source>
        <strain evidence="9">KCTC 23314</strain>
    </source>
</reference>
<dbReference type="InterPro" id="IPR013786">
    <property type="entry name" value="AcylCoA_DH/ox_N"/>
</dbReference>
<accession>A0ABQ3FVS7</accession>
<dbReference type="Pfam" id="PF02771">
    <property type="entry name" value="Acyl-CoA_dh_N"/>
    <property type="match status" value="1"/>
</dbReference>
<dbReference type="Gene3D" id="1.10.540.10">
    <property type="entry name" value="Acyl-CoA dehydrogenase/oxidase, N-terminal domain"/>
    <property type="match status" value="1"/>
</dbReference>
<name>A0ABQ3FVS7_9BURK</name>
<gene>
    <name evidence="8" type="ORF">GCM10007320_03090</name>
</gene>
<evidence type="ECO:0000256" key="1">
    <source>
        <dbReference type="ARBA" id="ARBA00001974"/>
    </source>
</evidence>
<feature type="domain" description="Acyl-CoA dehydrogenase/oxidase C-terminal" evidence="6">
    <location>
        <begin position="211"/>
        <end position="345"/>
    </location>
</feature>
<evidence type="ECO:0000256" key="2">
    <source>
        <dbReference type="ARBA" id="ARBA00009347"/>
    </source>
</evidence>
<dbReference type="PANTHER" id="PTHR43884:SF20">
    <property type="entry name" value="ACYL-COA DEHYDROGENASE FADE28"/>
    <property type="match status" value="1"/>
</dbReference>
<dbReference type="RefSeq" id="WP_189685265.1">
    <property type="nucleotide sequence ID" value="NZ_BMYK01000001.1"/>
</dbReference>
<comment type="similarity">
    <text evidence="2">Belongs to the acyl-CoA dehydrogenase family.</text>
</comment>
<comment type="cofactor">
    <cofactor evidence="1">
        <name>FAD</name>
        <dbReference type="ChEBI" id="CHEBI:57692"/>
    </cofactor>
</comment>
<dbReference type="CDD" id="cd00567">
    <property type="entry name" value="ACAD"/>
    <property type="match status" value="1"/>
</dbReference>
<keyword evidence="9" id="KW-1185">Reference proteome</keyword>
<dbReference type="EMBL" id="BMYK01000001">
    <property type="protein sequence ID" value="GHC69538.1"/>
    <property type="molecule type" value="Genomic_DNA"/>
</dbReference>
<feature type="domain" description="Acyl-CoA dehydrogenase/oxidase N-terminal" evidence="7">
    <location>
        <begin position="10"/>
        <end position="119"/>
    </location>
</feature>
<evidence type="ECO:0000259" key="7">
    <source>
        <dbReference type="Pfam" id="PF02771"/>
    </source>
</evidence>
<dbReference type="InterPro" id="IPR009100">
    <property type="entry name" value="AcylCoA_DH/oxidase_NM_dom_sf"/>
</dbReference>
<protein>
    <submittedName>
        <fullName evidence="8">Acyl-CoA dehydrogenase</fullName>
    </submittedName>
</protein>
<keyword evidence="5" id="KW-0560">Oxidoreductase</keyword>
<proteinExistence type="inferred from homology"/>
<evidence type="ECO:0000256" key="4">
    <source>
        <dbReference type="ARBA" id="ARBA00022827"/>
    </source>
</evidence>
<evidence type="ECO:0000256" key="3">
    <source>
        <dbReference type="ARBA" id="ARBA00022630"/>
    </source>
</evidence>
<dbReference type="InterPro" id="IPR037069">
    <property type="entry name" value="AcylCoA_DH/ox_N_sf"/>
</dbReference>
<organism evidence="8 9">
    <name type="scientific">Pseudorhodoferax aquiterrae</name>
    <dbReference type="NCBI Taxonomy" id="747304"/>
    <lineage>
        <taxon>Bacteria</taxon>
        <taxon>Pseudomonadati</taxon>
        <taxon>Pseudomonadota</taxon>
        <taxon>Betaproteobacteria</taxon>
        <taxon>Burkholderiales</taxon>
        <taxon>Comamonadaceae</taxon>
    </lineage>
</organism>
<dbReference type="PANTHER" id="PTHR43884">
    <property type="entry name" value="ACYL-COA DEHYDROGENASE"/>
    <property type="match status" value="1"/>
</dbReference>
<dbReference type="SUPFAM" id="SSF47203">
    <property type="entry name" value="Acyl-CoA dehydrogenase C-terminal domain-like"/>
    <property type="match status" value="1"/>
</dbReference>
<dbReference type="Pfam" id="PF00441">
    <property type="entry name" value="Acyl-CoA_dh_1"/>
    <property type="match status" value="1"/>
</dbReference>